<evidence type="ECO:0000256" key="9">
    <source>
        <dbReference type="SAM" id="Phobius"/>
    </source>
</evidence>
<feature type="transmembrane region" description="Helical" evidence="9">
    <location>
        <begin position="276"/>
        <end position="296"/>
    </location>
</feature>
<feature type="transmembrane region" description="Helical" evidence="9">
    <location>
        <begin position="23"/>
        <end position="44"/>
    </location>
</feature>
<comment type="caution">
    <text evidence="10">The sequence shown here is derived from an EMBL/GenBank/DDBJ whole genome shotgun (WGS) entry which is preliminary data.</text>
</comment>
<feature type="transmembrane region" description="Helical" evidence="9">
    <location>
        <begin position="56"/>
        <end position="89"/>
    </location>
</feature>
<keyword evidence="2" id="KW-0813">Transport</keyword>
<dbReference type="GO" id="GO:0022857">
    <property type="term" value="F:transmembrane transporter activity"/>
    <property type="evidence" value="ECO:0007669"/>
    <property type="project" value="InterPro"/>
</dbReference>
<proteinExistence type="predicted"/>
<evidence type="ECO:0000313" key="10">
    <source>
        <dbReference type="EMBL" id="RHC52376.1"/>
    </source>
</evidence>
<keyword evidence="3" id="KW-1003">Cell membrane</keyword>
<evidence type="ECO:0000313" key="11">
    <source>
        <dbReference type="Proteomes" id="UP000283975"/>
    </source>
</evidence>
<evidence type="ECO:0000256" key="3">
    <source>
        <dbReference type="ARBA" id="ARBA00022475"/>
    </source>
</evidence>
<feature type="transmembrane region" description="Helical" evidence="9">
    <location>
        <begin position="169"/>
        <end position="190"/>
    </location>
</feature>
<evidence type="ECO:0000256" key="1">
    <source>
        <dbReference type="ARBA" id="ARBA00004651"/>
    </source>
</evidence>
<gene>
    <name evidence="10" type="ORF">DW839_23090</name>
</gene>
<feature type="transmembrane region" description="Helical" evidence="9">
    <location>
        <begin position="101"/>
        <end position="123"/>
    </location>
</feature>
<reference evidence="10 11" key="1">
    <citation type="submission" date="2018-08" db="EMBL/GenBank/DDBJ databases">
        <title>A genome reference for cultivated species of the human gut microbiota.</title>
        <authorList>
            <person name="Zou Y."/>
            <person name="Xue W."/>
            <person name="Luo G."/>
        </authorList>
    </citation>
    <scope>NUCLEOTIDE SEQUENCE [LARGE SCALE GENOMIC DNA]</scope>
    <source>
        <strain evidence="10 11">AM35-14</strain>
    </source>
</reference>
<feature type="transmembrane region" description="Helical" evidence="9">
    <location>
        <begin position="130"/>
        <end position="149"/>
    </location>
</feature>
<dbReference type="PANTHER" id="PTHR32196:SF71">
    <property type="entry name" value="AUTOINDUCER 2 IMPORT SYSTEM PERMEASE PROTEIN LSRD"/>
    <property type="match status" value="1"/>
</dbReference>
<feature type="transmembrane region" description="Helical" evidence="9">
    <location>
        <begin position="222"/>
        <end position="242"/>
    </location>
</feature>
<dbReference type="RefSeq" id="WP_119205594.1">
    <property type="nucleotide sequence ID" value="NZ_JAUUNS010000005.1"/>
</dbReference>
<dbReference type="PANTHER" id="PTHR32196">
    <property type="entry name" value="ABC TRANSPORTER PERMEASE PROTEIN YPHD-RELATED-RELATED"/>
    <property type="match status" value="1"/>
</dbReference>
<keyword evidence="5 9" id="KW-0812">Transmembrane</keyword>
<dbReference type="CDD" id="cd06579">
    <property type="entry name" value="TM_PBP1_transp_AraH_like"/>
    <property type="match status" value="1"/>
</dbReference>
<comment type="subcellular location">
    <subcellularLocation>
        <location evidence="1">Cell membrane</location>
        <topology evidence="1">Multi-pass membrane protein</topology>
    </subcellularLocation>
</comment>
<sequence length="324" mass="34291">MEGIRGMESNKKNWLNILFQPQYLIYIVLVSVLIIASIMSPGYLKITHIASMLRIASFLGLVCIGQNLVMLTGSIDMSVAAVITLGNILGAQVLMGKDANILTALLIVIVAGLAVGICTSFGVSKLNIPAFIMTLGMSSIVEGFAMVYTGGAPKGSTSPALTRMTSSNMVGVFSGTAVLWLVIAAGFILFMRYTKFGRNVYAVGANPVAAKFSGINVRMTKAAIFIIAAVIYALVGFLLVGYTGTTYLEVGDTYHPNNVAAVIIGGTSVKGGKGGYFGTIAGVLLMVILTDFLTVLNVQESLRQVIQGVILILLIVLYAKDKER</sequence>
<evidence type="ECO:0000256" key="4">
    <source>
        <dbReference type="ARBA" id="ARBA00022519"/>
    </source>
</evidence>
<keyword evidence="6 9" id="KW-1133">Transmembrane helix</keyword>
<keyword evidence="4" id="KW-0997">Cell inner membrane</keyword>
<dbReference type="AlphaFoldDB" id="A0A414APX0"/>
<evidence type="ECO:0000256" key="8">
    <source>
        <dbReference type="ARBA" id="ARBA00039381"/>
    </source>
</evidence>
<evidence type="ECO:0000256" key="5">
    <source>
        <dbReference type="ARBA" id="ARBA00022692"/>
    </source>
</evidence>
<dbReference type="InterPro" id="IPR001851">
    <property type="entry name" value="ABC_transp_permease"/>
</dbReference>
<feature type="transmembrane region" description="Helical" evidence="9">
    <location>
        <begin position="302"/>
        <end position="319"/>
    </location>
</feature>
<dbReference type="EMBL" id="QSHZ01000030">
    <property type="protein sequence ID" value="RHC52376.1"/>
    <property type="molecule type" value="Genomic_DNA"/>
</dbReference>
<protein>
    <recommendedName>
        <fullName evidence="8">Autoinducer 2 import system permease protein LsrD</fullName>
    </recommendedName>
</protein>
<dbReference type="Proteomes" id="UP000283975">
    <property type="component" value="Unassembled WGS sequence"/>
</dbReference>
<evidence type="ECO:0000256" key="7">
    <source>
        <dbReference type="ARBA" id="ARBA00023136"/>
    </source>
</evidence>
<accession>A0A414APX0</accession>
<dbReference type="GO" id="GO:0005886">
    <property type="term" value="C:plasma membrane"/>
    <property type="evidence" value="ECO:0007669"/>
    <property type="project" value="UniProtKB-SubCell"/>
</dbReference>
<evidence type="ECO:0000256" key="2">
    <source>
        <dbReference type="ARBA" id="ARBA00022448"/>
    </source>
</evidence>
<name>A0A414APX0_9FIRM</name>
<keyword evidence="7 9" id="KW-0472">Membrane</keyword>
<organism evidence="10 11">
    <name type="scientific">Enterocloster bolteae</name>
    <dbReference type="NCBI Taxonomy" id="208479"/>
    <lineage>
        <taxon>Bacteria</taxon>
        <taxon>Bacillati</taxon>
        <taxon>Bacillota</taxon>
        <taxon>Clostridia</taxon>
        <taxon>Lachnospirales</taxon>
        <taxon>Lachnospiraceae</taxon>
        <taxon>Enterocloster</taxon>
    </lineage>
</organism>
<dbReference type="Pfam" id="PF02653">
    <property type="entry name" value="BPD_transp_2"/>
    <property type="match status" value="1"/>
</dbReference>
<evidence type="ECO:0000256" key="6">
    <source>
        <dbReference type="ARBA" id="ARBA00022989"/>
    </source>
</evidence>